<dbReference type="Proteomes" id="UP000053780">
    <property type="component" value="Unassembled WGS sequence"/>
</dbReference>
<dbReference type="EMBL" id="KE647126">
    <property type="protein sequence ID" value="EQB61545.1"/>
    <property type="molecule type" value="Genomic_DNA"/>
</dbReference>
<dbReference type="InterPro" id="IPR006910">
    <property type="entry name" value="Rad21_Rec8_N"/>
</dbReference>
<proteinExistence type="predicted"/>
<protein>
    <recommendedName>
        <fullName evidence="1">Rad21/Rec8-like protein N-terminal domain-containing protein</fullName>
    </recommendedName>
</protein>
<gene>
    <name evidence="2" type="ORF">NAPIS_ORF00886</name>
</gene>
<sequence length="100" mass="11961">MNSKTDVALIYYVSTINKRINKNLIQRLNINEALNNIIEQPYAMRLYSYLLKGIVRIYLLKYKYYQNEVNALLNVLKFKDTLIIKNKKIEDAGYIIENYY</sequence>
<dbReference type="Pfam" id="PF04825">
    <property type="entry name" value="Rad21_Rec8_N"/>
    <property type="match status" value="1"/>
</dbReference>
<dbReference type="OrthoDB" id="10071381at2759"/>
<keyword evidence="3" id="KW-1185">Reference proteome</keyword>
<accession>T0MKN5</accession>
<dbReference type="HOGENOM" id="CLU_2306859_0_0_1"/>
<reference evidence="2 3" key="1">
    <citation type="journal article" date="2013" name="BMC Genomics">
        <title>Genome sequencing and comparative genomics of honey bee microsporidia, Nosema apis reveal novel insights into host-parasite interactions.</title>
        <authorList>
            <person name="Chen Yp."/>
            <person name="Pettis J.S."/>
            <person name="Zhao Y."/>
            <person name="Liu X."/>
            <person name="Tallon L.J."/>
            <person name="Sadzewicz L.D."/>
            <person name="Li R."/>
            <person name="Zheng H."/>
            <person name="Huang S."/>
            <person name="Zhang X."/>
            <person name="Hamilton M.C."/>
            <person name="Pernal S.F."/>
            <person name="Melathopoulos A.P."/>
            <person name="Yan X."/>
            <person name="Evans J.D."/>
        </authorList>
    </citation>
    <scope>NUCLEOTIDE SEQUENCE [LARGE SCALE GENOMIC DNA]</scope>
    <source>
        <strain evidence="2 3">BRL 01</strain>
    </source>
</reference>
<feature type="domain" description="Rad21/Rec8-like protein N-terminal" evidence="1">
    <location>
        <begin position="2"/>
        <end position="78"/>
    </location>
</feature>
<evidence type="ECO:0000313" key="3">
    <source>
        <dbReference type="Proteomes" id="UP000053780"/>
    </source>
</evidence>
<dbReference type="VEuPathDB" id="MicrosporidiaDB:NAPIS_ORF00886"/>
<evidence type="ECO:0000313" key="2">
    <source>
        <dbReference type="EMBL" id="EQB61545.1"/>
    </source>
</evidence>
<organism evidence="2 3">
    <name type="scientific">Vairimorpha apis BRL 01</name>
    <dbReference type="NCBI Taxonomy" id="1037528"/>
    <lineage>
        <taxon>Eukaryota</taxon>
        <taxon>Fungi</taxon>
        <taxon>Fungi incertae sedis</taxon>
        <taxon>Microsporidia</taxon>
        <taxon>Nosematidae</taxon>
        <taxon>Vairimorpha</taxon>
    </lineage>
</organism>
<name>T0MKN5_9MICR</name>
<dbReference type="AlphaFoldDB" id="T0MKN5"/>
<evidence type="ECO:0000259" key="1">
    <source>
        <dbReference type="Pfam" id="PF04825"/>
    </source>
</evidence>